<comment type="function">
    <text evidence="9">DNA polymerase III is a complex, multichain enzyme responsible for most of the replicative synthesis in bacteria. This DNA polymerase also exhibits 3' to 5' exonuclease activity. The alpha chain is the DNA polymerase.</text>
</comment>
<dbReference type="NCBIfam" id="TIGR00594">
    <property type="entry name" value="polc"/>
    <property type="match status" value="1"/>
</dbReference>
<comment type="similarity">
    <text evidence="2">Belongs to the DNA polymerase type-C family. DnaE subfamily.</text>
</comment>
<dbReference type="Gene3D" id="1.10.150.870">
    <property type="match status" value="1"/>
</dbReference>
<keyword evidence="8" id="KW-0239">DNA-directed DNA polymerase</keyword>
<dbReference type="SUPFAM" id="SSF89550">
    <property type="entry name" value="PHP domain-like"/>
    <property type="match status" value="1"/>
</dbReference>
<dbReference type="Pfam" id="PF14579">
    <property type="entry name" value="HHH_6"/>
    <property type="match status" value="1"/>
</dbReference>
<dbReference type="InterPro" id="IPR003141">
    <property type="entry name" value="Pol/His_phosphatase_N"/>
</dbReference>
<dbReference type="Gene3D" id="3.20.20.140">
    <property type="entry name" value="Metal-dependent hydrolases"/>
    <property type="match status" value="1"/>
</dbReference>
<evidence type="ECO:0000256" key="5">
    <source>
        <dbReference type="ARBA" id="ARBA00022679"/>
    </source>
</evidence>
<dbReference type="SMART" id="SM00481">
    <property type="entry name" value="POLIIIAc"/>
    <property type="match status" value="1"/>
</dbReference>
<dbReference type="InterPro" id="IPR004365">
    <property type="entry name" value="NA-bd_OB_tRNA"/>
</dbReference>
<dbReference type="EMBL" id="JBJHQH010000004">
    <property type="protein sequence ID" value="MFK9091196.1"/>
    <property type="molecule type" value="Genomic_DNA"/>
</dbReference>
<organism evidence="12 13">
    <name type="scientific">Bacillus salipaludis</name>
    <dbReference type="NCBI Taxonomy" id="2547811"/>
    <lineage>
        <taxon>Bacteria</taxon>
        <taxon>Bacillati</taxon>
        <taxon>Bacillota</taxon>
        <taxon>Bacilli</taxon>
        <taxon>Bacillales</taxon>
        <taxon>Bacillaceae</taxon>
        <taxon>Bacillus</taxon>
    </lineage>
</organism>
<dbReference type="Pfam" id="PF17657">
    <property type="entry name" value="DNA_pol3_finger"/>
    <property type="match status" value="1"/>
</dbReference>
<evidence type="ECO:0000256" key="1">
    <source>
        <dbReference type="ARBA" id="ARBA00004496"/>
    </source>
</evidence>
<keyword evidence="7" id="KW-0235">DNA replication</keyword>
<evidence type="ECO:0000256" key="2">
    <source>
        <dbReference type="ARBA" id="ARBA00009496"/>
    </source>
</evidence>
<keyword evidence="5 12" id="KW-0808">Transferase</keyword>
<dbReference type="NCBIfam" id="NF004226">
    <property type="entry name" value="PRK05673.1"/>
    <property type="match status" value="1"/>
</dbReference>
<keyword evidence="6 12" id="KW-0548">Nucleotidyltransferase</keyword>
<dbReference type="InterPro" id="IPR016195">
    <property type="entry name" value="Pol/histidinol_Pase-like"/>
</dbReference>
<evidence type="ECO:0000313" key="13">
    <source>
        <dbReference type="Proteomes" id="UP001623041"/>
    </source>
</evidence>
<reference evidence="12 13" key="1">
    <citation type="submission" date="2024-11" db="EMBL/GenBank/DDBJ databases">
        <authorList>
            <person name="Lucas J.A."/>
        </authorList>
    </citation>
    <scope>NUCLEOTIDE SEQUENCE [LARGE SCALE GENOMIC DNA]</scope>
    <source>
        <strain evidence="12 13">Z 5.4</strain>
    </source>
</reference>
<dbReference type="PANTHER" id="PTHR32294">
    <property type="entry name" value="DNA POLYMERASE III SUBUNIT ALPHA"/>
    <property type="match status" value="1"/>
</dbReference>
<comment type="catalytic activity">
    <reaction evidence="10">
        <text>DNA(n) + a 2'-deoxyribonucleoside 5'-triphosphate = DNA(n+1) + diphosphate</text>
        <dbReference type="Rhea" id="RHEA:22508"/>
        <dbReference type="Rhea" id="RHEA-COMP:17339"/>
        <dbReference type="Rhea" id="RHEA-COMP:17340"/>
        <dbReference type="ChEBI" id="CHEBI:33019"/>
        <dbReference type="ChEBI" id="CHEBI:61560"/>
        <dbReference type="ChEBI" id="CHEBI:173112"/>
        <dbReference type="EC" id="2.7.7.7"/>
    </reaction>
</comment>
<dbReference type="InterPro" id="IPR004013">
    <property type="entry name" value="PHP_dom"/>
</dbReference>
<evidence type="ECO:0000313" key="12">
    <source>
        <dbReference type="EMBL" id="MFK9091196.1"/>
    </source>
</evidence>
<feature type="domain" description="Polymerase/histidinol phosphatase N-terminal" evidence="11">
    <location>
        <begin position="4"/>
        <end position="71"/>
    </location>
</feature>
<dbReference type="CDD" id="cd04485">
    <property type="entry name" value="DnaE_OBF"/>
    <property type="match status" value="1"/>
</dbReference>
<dbReference type="Pfam" id="PF07733">
    <property type="entry name" value="DNA_pol3_alpha"/>
    <property type="match status" value="1"/>
</dbReference>
<gene>
    <name evidence="12" type="primary">dnaE</name>
    <name evidence="12" type="ORF">ACJEBI_06855</name>
</gene>
<comment type="subcellular location">
    <subcellularLocation>
        <location evidence="1">Cytoplasm</location>
    </subcellularLocation>
</comment>
<dbReference type="InterPro" id="IPR041931">
    <property type="entry name" value="DNA_pol3_alpha_thumb_dom"/>
</dbReference>
<dbReference type="NCBIfam" id="NF005298">
    <property type="entry name" value="PRK06826.1"/>
    <property type="match status" value="1"/>
</dbReference>
<dbReference type="Pfam" id="PF01336">
    <property type="entry name" value="tRNA_anti-codon"/>
    <property type="match status" value="1"/>
</dbReference>
<evidence type="ECO:0000256" key="7">
    <source>
        <dbReference type="ARBA" id="ARBA00022705"/>
    </source>
</evidence>
<accession>A0ABW8RCM8</accession>
<evidence type="ECO:0000256" key="3">
    <source>
        <dbReference type="ARBA" id="ARBA00012417"/>
    </source>
</evidence>
<evidence type="ECO:0000256" key="9">
    <source>
        <dbReference type="ARBA" id="ARBA00025611"/>
    </source>
</evidence>
<evidence type="ECO:0000256" key="6">
    <source>
        <dbReference type="ARBA" id="ARBA00022695"/>
    </source>
</evidence>
<proteinExistence type="inferred from homology"/>
<evidence type="ECO:0000259" key="11">
    <source>
        <dbReference type="SMART" id="SM00481"/>
    </source>
</evidence>
<protein>
    <recommendedName>
        <fullName evidence="4">DNA polymerase III subunit alpha</fullName>
        <ecNumber evidence="3">2.7.7.7</ecNumber>
    </recommendedName>
</protein>
<dbReference type="Pfam" id="PF02811">
    <property type="entry name" value="PHP"/>
    <property type="match status" value="1"/>
</dbReference>
<dbReference type="InterPro" id="IPR040982">
    <property type="entry name" value="DNA_pol3_finger"/>
</dbReference>
<name>A0ABW8RCM8_9BACI</name>
<evidence type="ECO:0000256" key="4">
    <source>
        <dbReference type="ARBA" id="ARBA00019114"/>
    </source>
</evidence>
<dbReference type="InterPro" id="IPR029460">
    <property type="entry name" value="DNAPol_HHH"/>
</dbReference>
<dbReference type="RefSeq" id="WP_406579881.1">
    <property type="nucleotide sequence ID" value="NZ_JBJHQH010000004.1"/>
</dbReference>
<dbReference type="EC" id="2.7.7.7" evidence="3"/>
<evidence type="ECO:0000256" key="10">
    <source>
        <dbReference type="ARBA" id="ARBA00049244"/>
    </source>
</evidence>
<dbReference type="PANTHER" id="PTHR32294:SF0">
    <property type="entry name" value="DNA POLYMERASE III SUBUNIT ALPHA"/>
    <property type="match status" value="1"/>
</dbReference>
<dbReference type="InterPro" id="IPR011708">
    <property type="entry name" value="DNA_pol3_alpha_NTPase_dom"/>
</dbReference>
<dbReference type="Proteomes" id="UP001623041">
    <property type="component" value="Unassembled WGS sequence"/>
</dbReference>
<evidence type="ECO:0000256" key="8">
    <source>
        <dbReference type="ARBA" id="ARBA00022932"/>
    </source>
</evidence>
<comment type="caution">
    <text evidence="12">The sequence shown here is derived from an EMBL/GenBank/DDBJ whole genome shotgun (WGS) entry which is preliminary data.</text>
</comment>
<keyword evidence="13" id="KW-1185">Reference proteome</keyword>
<dbReference type="GO" id="GO:0003887">
    <property type="term" value="F:DNA-directed DNA polymerase activity"/>
    <property type="evidence" value="ECO:0007669"/>
    <property type="project" value="UniProtKB-EC"/>
</dbReference>
<dbReference type="InterPro" id="IPR004805">
    <property type="entry name" value="DnaE2/DnaE/PolC"/>
</dbReference>
<sequence>MSFIHLHVYSAYSLLTSTASVPNLIENAKRKGFSAIALTDRNVMYGTIEFYKLCKKHNVKPIIGLTVDVESYITANESYPLVLLAENEKGFRNLLKITSAVQTKADNGIPQKWLKHYSEGLIAITPGLEGEIEQSLLNGNEEMARELIGKLAAIFGNGSFFLSLQNHQLEQEAHLRKQLLTIANELQVPLVATNRVHYLEKDDSFSHECLLAIKNGDKLQDDDREKLESDQFYLKTAAEMVDCFSEVPEALENTLRIEKRCSVNIELNKTYLPTFPTENDLTAEEYLEMLCKKGLSERFSTPSQEYVDRLSFELAVIKRMKFSNYFLIVWDFMRYARKQGILTGPGRGSAAGSLVAYVLYITDVDPIEHNLLFERFLNPERVSMPDIDIDFPDHRRDEVIEYVAQKYGELHVAQIVTFGTLAAKAAIRDIGKAFGLNSKELEQLSRMISTRPGIDLKAAYKESEPLRRFINETPLNRKLFDTALKLEGLPRHTSTHAAGVVISEKQLIELIPIQRGSNHVYLTQYSMEYLEEIGLLKMDFLGLRNLSLIETILSSINRHTGRKVEIGRIPLDDTKTFDLLAKGETTGIFQLESEGMRKVLIRIKPSRFEDIVAVNALYRPGPMENIPLFIDRKHGSKAVEYPHPDLEPILENTYGVIVYQEQIMQIASKMAGFSLGEADLLRRAVGKKQKEILDKERNHFVQGALKKGYKQVLANEIYDLIVKFANYGYNRSHAVAYSMIAYQLAYLKANFPVHFMAGLLTSAIGNDTKISQYVMETRQKDIEVLAPSINYSTYSFQVEKAGAIRYSLAAIKSVGAAALKEIFQSRKRKKFDDLFDFCIRVSSKAINRKTLEFLVHSGCFDEFGEDRAVLLASLDVAIEHAQIFKPDDSNQFDLFEDEMIPKPIYVQVDSISLENKLTFEKEALGFYLSDHPISIFEKDLMRSGAYLLYQLRSDNKRAVSGVYISALKAIRTKKGDSMAFLTVSDASGEMEAVVFPAVYKRFQPLLRQGNFVLLEGKMEERNGKPQFIIQQVADLEQWLQTKAVKQPVLYLKIISNQQDEQLLQKMNQLLKENKGDAGVILHDEGTKKTVRLAEENNVNPSHELIQQLRNILGSKNVVLKD</sequence>
<dbReference type="Gene3D" id="1.10.10.1600">
    <property type="entry name" value="Bacterial DNA polymerase III alpha subunit, thumb domain"/>
    <property type="match status" value="1"/>
</dbReference>